<comment type="caution">
    <text evidence="2">The sequence shown here is derived from an EMBL/GenBank/DDBJ whole genome shotgun (WGS) entry which is preliminary data.</text>
</comment>
<dbReference type="SUPFAM" id="SSF53756">
    <property type="entry name" value="UDP-Glycosyltransferase/glycogen phosphorylase"/>
    <property type="match status" value="1"/>
</dbReference>
<name>A0ABR7NPV3_9FIRM</name>
<dbReference type="PANTHER" id="PTHR12526">
    <property type="entry name" value="GLYCOSYLTRANSFERASE"/>
    <property type="match status" value="1"/>
</dbReference>
<gene>
    <name evidence="2" type="ORF">H8708_02700</name>
</gene>
<protein>
    <submittedName>
        <fullName evidence="2">Glycosyltransferase</fullName>
    </submittedName>
</protein>
<reference evidence="2 3" key="1">
    <citation type="submission" date="2020-08" db="EMBL/GenBank/DDBJ databases">
        <title>Genome public.</title>
        <authorList>
            <person name="Liu C."/>
            <person name="Sun Q."/>
        </authorList>
    </citation>
    <scope>NUCLEOTIDE SEQUENCE [LARGE SCALE GENOMIC DNA]</scope>
    <source>
        <strain evidence="2 3">BX10</strain>
    </source>
</reference>
<evidence type="ECO:0000259" key="1">
    <source>
        <dbReference type="Pfam" id="PF00534"/>
    </source>
</evidence>
<sequence>MTLVIGHIALVQRSKKQDFVLDVIRRLRQEGLDVIGLFAGETREKDYMKELEEKITQKGLSDSVLFLGRRNDIADLLKMMDILIIPSFEGFPLAGLEAAAAGVPVAACDTAGAREFIEVGGGGLIFKGDDVADAVSRIKEIMLRKKAMAEKGKKFAEKSAINHYEERIEEIFQSVI</sequence>
<dbReference type="Gene3D" id="3.40.50.2000">
    <property type="entry name" value="Glycogen Phosphorylase B"/>
    <property type="match status" value="1"/>
</dbReference>
<organism evidence="2 3">
    <name type="scientific">Enterocloster hominis</name>
    <name type="common">ex Liu et al. 2021</name>
    <dbReference type="NCBI Taxonomy" id="2763663"/>
    <lineage>
        <taxon>Bacteria</taxon>
        <taxon>Bacillati</taxon>
        <taxon>Bacillota</taxon>
        <taxon>Clostridia</taxon>
        <taxon>Lachnospirales</taxon>
        <taxon>Lachnospiraceae</taxon>
        <taxon>Enterocloster</taxon>
    </lineage>
</organism>
<dbReference type="EMBL" id="JACRTJ010000006">
    <property type="protein sequence ID" value="MBC8598142.1"/>
    <property type="molecule type" value="Genomic_DNA"/>
</dbReference>
<keyword evidence="3" id="KW-1185">Reference proteome</keyword>
<evidence type="ECO:0000313" key="3">
    <source>
        <dbReference type="Proteomes" id="UP000647491"/>
    </source>
</evidence>
<dbReference type="Proteomes" id="UP000647491">
    <property type="component" value="Unassembled WGS sequence"/>
</dbReference>
<dbReference type="Pfam" id="PF00534">
    <property type="entry name" value="Glycos_transf_1"/>
    <property type="match status" value="1"/>
</dbReference>
<accession>A0ABR7NPV3</accession>
<feature type="domain" description="Glycosyl transferase family 1" evidence="1">
    <location>
        <begin position="7"/>
        <end position="150"/>
    </location>
</feature>
<proteinExistence type="predicted"/>
<evidence type="ECO:0000313" key="2">
    <source>
        <dbReference type="EMBL" id="MBC8598142.1"/>
    </source>
</evidence>
<dbReference type="PANTHER" id="PTHR12526:SF637">
    <property type="entry name" value="GLYCOSYLTRANSFERASE EPSF-RELATED"/>
    <property type="match status" value="1"/>
</dbReference>
<dbReference type="InterPro" id="IPR001296">
    <property type="entry name" value="Glyco_trans_1"/>
</dbReference>